<dbReference type="OrthoDB" id="288286at2"/>
<proteinExistence type="predicted"/>
<comment type="caution">
    <text evidence="2">The sequence shown here is derived from an EMBL/GenBank/DDBJ whole genome shotgun (WGS) entry which is preliminary data.</text>
</comment>
<name>A0A4R1B4P2_9BACT</name>
<gene>
    <name evidence="2" type="ORF">EPD60_14280</name>
</gene>
<feature type="transmembrane region" description="Helical" evidence="1">
    <location>
        <begin position="29"/>
        <end position="47"/>
    </location>
</feature>
<evidence type="ECO:0000313" key="2">
    <source>
        <dbReference type="EMBL" id="TCJ12440.1"/>
    </source>
</evidence>
<dbReference type="Proteomes" id="UP000295334">
    <property type="component" value="Unassembled WGS sequence"/>
</dbReference>
<accession>A0A4R1B4P2</accession>
<reference evidence="2 3" key="1">
    <citation type="submission" date="2019-03" db="EMBL/GenBank/DDBJ databases">
        <authorList>
            <person name="Kim M.K.M."/>
        </authorList>
    </citation>
    <scope>NUCLEOTIDE SEQUENCE [LARGE SCALE GENOMIC DNA]</scope>
    <source>
        <strain evidence="2 3">17J68-12</strain>
    </source>
</reference>
<keyword evidence="1" id="KW-0812">Transmembrane</keyword>
<evidence type="ECO:0000256" key="1">
    <source>
        <dbReference type="SAM" id="Phobius"/>
    </source>
</evidence>
<dbReference type="EMBL" id="SJZI01000050">
    <property type="protein sequence ID" value="TCJ12440.1"/>
    <property type="molecule type" value="Genomic_DNA"/>
</dbReference>
<sequence>MATNYNPAFQEGKVAAAIEKQTAKIPSDVYLWTAVACMGVSLALQIARKQKFSLFIGQWPAAFLIMGLYNKLVKLEGTDGTHQNP</sequence>
<dbReference type="RefSeq" id="WP_131450199.1">
    <property type="nucleotide sequence ID" value="NZ_SJZI01000050.1"/>
</dbReference>
<protein>
    <submittedName>
        <fullName evidence="2">Uncharacterized protein</fullName>
    </submittedName>
</protein>
<feature type="transmembrane region" description="Helical" evidence="1">
    <location>
        <begin position="52"/>
        <end position="69"/>
    </location>
</feature>
<keyword evidence="1" id="KW-0472">Membrane</keyword>
<organism evidence="2 3">
    <name type="scientific">Flaviaesturariibacter flavus</name>
    <dbReference type="NCBI Taxonomy" id="2502780"/>
    <lineage>
        <taxon>Bacteria</taxon>
        <taxon>Pseudomonadati</taxon>
        <taxon>Bacteroidota</taxon>
        <taxon>Chitinophagia</taxon>
        <taxon>Chitinophagales</taxon>
        <taxon>Chitinophagaceae</taxon>
        <taxon>Flaviaestuariibacter</taxon>
    </lineage>
</organism>
<dbReference type="AlphaFoldDB" id="A0A4R1B4P2"/>
<keyword evidence="3" id="KW-1185">Reference proteome</keyword>
<keyword evidence="1" id="KW-1133">Transmembrane helix</keyword>
<evidence type="ECO:0000313" key="3">
    <source>
        <dbReference type="Proteomes" id="UP000295334"/>
    </source>
</evidence>